<evidence type="ECO:0000256" key="1">
    <source>
        <dbReference type="SAM" id="MobiDB-lite"/>
    </source>
</evidence>
<evidence type="ECO:0000313" key="3">
    <source>
        <dbReference type="Proteomes" id="UP001163046"/>
    </source>
</evidence>
<organism evidence="2 3">
    <name type="scientific">Desmophyllum pertusum</name>
    <dbReference type="NCBI Taxonomy" id="174260"/>
    <lineage>
        <taxon>Eukaryota</taxon>
        <taxon>Metazoa</taxon>
        <taxon>Cnidaria</taxon>
        <taxon>Anthozoa</taxon>
        <taxon>Hexacorallia</taxon>
        <taxon>Scleractinia</taxon>
        <taxon>Caryophylliina</taxon>
        <taxon>Caryophylliidae</taxon>
        <taxon>Desmophyllum</taxon>
    </lineage>
</organism>
<evidence type="ECO:0000313" key="2">
    <source>
        <dbReference type="EMBL" id="KAJ7393890.1"/>
    </source>
</evidence>
<sequence>MRDPLPRFLLPTVDMKKAIERNAKQDENLSTALKQLDQERRVALCHFWDKKDAFIKETAKRTINLRLRRKISVEELEPDLRNQKNSFYAASEKNISSLQLQSPRASQRQREVTPKQAPTAKNNTVVEILENGAVISKKTTQQDNTKASLATQANNVDRLPSLNVNNYYNVQQTAKSKSRMPRRISFAAVPTPRDPSVTRQKRRRATVHNL</sequence>
<dbReference type="Proteomes" id="UP001163046">
    <property type="component" value="Unassembled WGS sequence"/>
</dbReference>
<proteinExistence type="predicted"/>
<gene>
    <name evidence="2" type="ORF">OS493_003557</name>
</gene>
<keyword evidence="3" id="KW-1185">Reference proteome</keyword>
<comment type="caution">
    <text evidence="2">The sequence shown here is derived from an EMBL/GenBank/DDBJ whole genome shotgun (WGS) entry which is preliminary data.</text>
</comment>
<feature type="region of interest" description="Disordered" evidence="1">
    <location>
        <begin position="189"/>
        <end position="210"/>
    </location>
</feature>
<accession>A0A9X0A6E4</accession>
<feature type="compositionally biased region" description="Basic residues" evidence="1">
    <location>
        <begin position="199"/>
        <end position="210"/>
    </location>
</feature>
<dbReference type="EMBL" id="MU825397">
    <property type="protein sequence ID" value="KAJ7393890.1"/>
    <property type="molecule type" value="Genomic_DNA"/>
</dbReference>
<protein>
    <submittedName>
        <fullName evidence="2">Uncharacterized protein</fullName>
    </submittedName>
</protein>
<dbReference type="AlphaFoldDB" id="A0A9X0A6E4"/>
<name>A0A9X0A6E4_9CNID</name>
<feature type="region of interest" description="Disordered" evidence="1">
    <location>
        <begin position="98"/>
        <end position="118"/>
    </location>
</feature>
<reference evidence="2" key="1">
    <citation type="submission" date="2023-01" db="EMBL/GenBank/DDBJ databases">
        <title>Genome assembly of the deep-sea coral Lophelia pertusa.</title>
        <authorList>
            <person name="Herrera S."/>
            <person name="Cordes E."/>
        </authorList>
    </citation>
    <scope>NUCLEOTIDE SEQUENCE</scope>
    <source>
        <strain evidence="2">USNM1676648</strain>
        <tissue evidence="2">Polyp</tissue>
    </source>
</reference>